<gene>
    <name evidence="1" type="ORF">J21TS3_19170</name>
</gene>
<sequence>MKKRFFYDERKAETHMGGYLKLWAYRLLVKIKPDRPQYRRKLEDIQKRIQESRHLRVNGT</sequence>
<dbReference type="EMBL" id="BORW01000007">
    <property type="protein sequence ID" value="GIO67096.1"/>
    <property type="molecule type" value="Genomic_DNA"/>
</dbReference>
<dbReference type="RefSeq" id="WP_212949196.1">
    <property type="nucleotide sequence ID" value="NZ_BORW01000007.1"/>
</dbReference>
<protein>
    <submittedName>
        <fullName evidence="1">Uncharacterized protein</fullName>
    </submittedName>
</protein>
<accession>A0ABQ4LWJ9</accession>
<name>A0ABQ4LWJ9_9BACL</name>
<dbReference type="Proteomes" id="UP000680638">
    <property type="component" value="Unassembled WGS sequence"/>
</dbReference>
<reference evidence="1 2" key="1">
    <citation type="submission" date="2021-03" db="EMBL/GenBank/DDBJ databases">
        <title>Antimicrobial resistance genes in bacteria isolated from Japanese honey, and their potential for conferring macrolide and lincosamide resistance in the American foulbrood pathogen Paenibacillus larvae.</title>
        <authorList>
            <person name="Okamoto M."/>
            <person name="Kumagai M."/>
            <person name="Kanamori H."/>
            <person name="Takamatsu D."/>
        </authorList>
    </citation>
    <scope>NUCLEOTIDE SEQUENCE [LARGE SCALE GENOMIC DNA]</scope>
    <source>
        <strain evidence="1 2">J21TS3</strain>
    </source>
</reference>
<organism evidence="1 2">
    <name type="scientific">Paenibacillus cookii</name>
    <dbReference type="NCBI Taxonomy" id="157839"/>
    <lineage>
        <taxon>Bacteria</taxon>
        <taxon>Bacillati</taxon>
        <taxon>Bacillota</taxon>
        <taxon>Bacilli</taxon>
        <taxon>Bacillales</taxon>
        <taxon>Paenibacillaceae</taxon>
        <taxon>Paenibacillus</taxon>
    </lineage>
</organism>
<evidence type="ECO:0000313" key="2">
    <source>
        <dbReference type="Proteomes" id="UP000680638"/>
    </source>
</evidence>
<keyword evidence="2" id="KW-1185">Reference proteome</keyword>
<evidence type="ECO:0000313" key="1">
    <source>
        <dbReference type="EMBL" id="GIO67096.1"/>
    </source>
</evidence>
<proteinExistence type="predicted"/>
<comment type="caution">
    <text evidence="1">The sequence shown here is derived from an EMBL/GenBank/DDBJ whole genome shotgun (WGS) entry which is preliminary data.</text>
</comment>